<dbReference type="InterPro" id="IPR005031">
    <property type="entry name" value="COQ10_START"/>
</dbReference>
<dbReference type="Pfam" id="PF03364">
    <property type="entry name" value="Polyketide_cyc"/>
    <property type="match status" value="1"/>
</dbReference>
<reference evidence="3" key="1">
    <citation type="submission" date="2020-10" db="EMBL/GenBank/DDBJ databases">
        <title>Genome-based taxonomic classification of the species Anabaenopsis elenkinii.</title>
        <authorList>
            <person name="Delbaje E."/>
            <person name="Andreote A.P.D."/>
            <person name="Pellegrinetti T.A."/>
            <person name="Cruz R.B."/>
            <person name="Branco L.H.Z."/>
            <person name="Fiore M.F."/>
        </authorList>
    </citation>
    <scope>NUCLEOTIDE SEQUENCE [LARGE SCALE GENOMIC DNA]</scope>
    <source>
        <strain evidence="3">CCIBt3563</strain>
    </source>
</reference>
<evidence type="ECO:0000259" key="1">
    <source>
        <dbReference type="Pfam" id="PF03364"/>
    </source>
</evidence>
<dbReference type="KEGG" id="aee:IM676_17405"/>
<feature type="domain" description="Coenzyme Q-binding protein COQ10 START" evidence="1">
    <location>
        <begin position="56"/>
        <end position="177"/>
    </location>
</feature>
<accession>A0A7S6U5U1</accession>
<organism evidence="2 3">
    <name type="scientific">Anabaenopsis elenkinii CCIBt3563</name>
    <dbReference type="NCBI Taxonomy" id="2779889"/>
    <lineage>
        <taxon>Bacteria</taxon>
        <taxon>Bacillati</taxon>
        <taxon>Cyanobacteriota</taxon>
        <taxon>Cyanophyceae</taxon>
        <taxon>Nostocales</taxon>
        <taxon>Nodulariaceae</taxon>
        <taxon>Anabaenopsis</taxon>
    </lineage>
</organism>
<gene>
    <name evidence="2" type="ORF">IM676_17405</name>
</gene>
<sequence>MSAFHISNSMITGLNIPWSQDKQLSLMHGEILLQTLPHTPWGGAVTAWMYLPLLRSHVWQQLTDYRRWVEYFPDIIKSQVLSQDKVKRLYQAAQKKFLFLTAEVEIYLHVVELLGEQIQFRMERGSFLDFTATLDLKDLGNGTLLAYQVQATPNIPIPSVFIQQAMNFELPANMRNMRQVLVKI</sequence>
<keyword evidence="3" id="KW-1185">Reference proteome</keyword>
<evidence type="ECO:0000313" key="3">
    <source>
        <dbReference type="Proteomes" id="UP000593846"/>
    </source>
</evidence>
<evidence type="ECO:0000313" key="2">
    <source>
        <dbReference type="EMBL" id="QOV22423.1"/>
    </source>
</evidence>
<dbReference type="EMBL" id="CP063311">
    <property type="protein sequence ID" value="QOV22423.1"/>
    <property type="molecule type" value="Genomic_DNA"/>
</dbReference>
<dbReference type="Proteomes" id="UP000593846">
    <property type="component" value="Chromosome"/>
</dbReference>
<dbReference type="InterPro" id="IPR023393">
    <property type="entry name" value="START-like_dom_sf"/>
</dbReference>
<protein>
    <submittedName>
        <fullName evidence="2">Cyclase</fullName>
    </submittedName>
</protein>
<dbReference type="RefSeq" id="WP_200988048.1">
    <property type="nucleotide sequence ID" value="NZ_CP063311.1"/>
</dbReference>
<dbReference type="Gene3D" id="3.30.530.20">
    <property type="match status" value="1"/>
</dbReference>
<dbReference type="SUPFAM" id="SSF55961">
    <property type="entry name" value="Bet v1-like"/>
    <property type="match status" value="1"/>
</dbReference>
<name>A0A7S6U5U1_9CYAN</name>
<proteinExistence type="predicted"/>
<dbReference type="AlphaFoldDB" id="A0A7S6U5U1"/>
<dbReference type="PANTHER" id="PTHR34060:SF2">
    <property type="entry name" value="OS03G0837900 PROTEIN"/>
    <property type="match status" value="1"/>
</dbReference>
<dbReference type="PANTHER" id="PTHR34060">
    <property type="entry name" value="POLYKETIDE CYCLASE / DEHYDRASE AND LIPID TRANSPORT PROTEIN"/>
    <property type="match status" value="1"/>
</dbReference>